<dbReference type="AlphaFoldDB" id="A0A9D3W7N0"/>
<comment type="caution">
    <text evidence="2">The sequence shown here is derived from an EMBL/GenBank/DDBJ whole genome shotgun (WGS) entry which is preliminary data.</text>
</comment>
<feature type="compositionally biased region" description="Polar residues" evidence="1">
    <location>
        <begin position="114"/>
        <end position="133"/>
    </location>
</feature>
<name>A0A9D3W7N0_9ROSI</name>
<sequence length="151" mass="16519">MPRLHQIRFLAAFLAAFGPKTQQKLYISGANRKTLQKAASHFWPTTERCHSERVRAAVRKLNVVEDNIVQMVAIIDDSVLLGIHECLAKEEFPKGTPSQANKPEREPVIDTGDISKQSEGRSTSSTVTSSPFNQLLLPAPPATIGSTQAAI</sequence>
<gene>
    <name evidence="2" type="ORF">J1N35_006961</name>
</gene>
<dbReference type="Proteomes" id="UP000828251">
    <property type="component" value="Unassembled WGS sequence"/>
</dbReference>
<keyword evidence="3" id="KW-1185">Reference proteome</keyword>
<proteinExistence type="predicted"/>
<evidence type="ECO:0000313" key="3">
    <source>
        <dbReference type="Proteomes" id="UP000828251"/>
    </source>
</evidence>
<organism evidence="2 3">
    <name type="scientific">Gossypium stocksii</name>
    <dbReference type="NCBI Taxonomy" id="47602"/>
    <lineage>
        <taxon>Eukaryota</taxon>
        <taxon>Viridiplantae</taxon>
        <taxon>Streptophyta</taxon>
        <taxon>Embryophyta</taxon>
        <taxon>Tracheophyta</taxon>
        <taxon>Spermatophyta</taxon>
        <taxon>Magnoliopsida</taxon>
        <taxon>eudicotyledons</taxon>
        <taxon>Gunneridae</taxon>
        <taxon>Pentapetalae</taxon>
        <taxon>rosids</taxon>
        <taxon>malvids</taxon>
        <taxon>Malvales</taxon>
        <taxon>Malvaceae</taxon>
        <taxon>Malvoideae</taxon>
        <taxon>Gossypium</taxon>
    </lineage>
</organism>
<dbReference type="EMBL" id="JAIQCV010000003">
    <property type="protein sequence ID" value="KAH1113583.1"/>
    <property type="molecule type" value="Genomic_DNA"/>
</dbReference>
<accession>A0A9D3W7N0</accession>
<evidence type="ECO:0000256" key="1">
    <source>
        <dbReference type="SAM" id="MobiDB-lite"/>
    </source>
</evidence>
<evidence type="ECO:0000313" key="2">
    <source>
        <dbReference type="EMBL" id="KAH1113583.1"/>
    </source>
</evidence>
<feature type="region of interest" description="Disordered" evidence="1">
    <location>
        <begin position="92"/>
        <end position="151"/>
    </location>
</feature>
<dbReference type="OrthoDB" id="2018246at2759"/>
<protein>
    <submittedName>
        <fullName evidence="2">Uncharacterized protein</fullName>
    </submittedName>
</protein>
<reference evidence="2 3" key="1">
    <citation type="journal article" date="2021" name="Plant Biotechnol. J.">
        <title>Multi-omics assisted identification of the key and species-specific regulatory components of drought-tolerant mechanisms in Gossypium stocksii.</title>
        <authorList>
            <person name="Yu D."/>
            <person name="Ke L."/>
            <person name="Zhang D."/>
            <person name="Wu Y."/>
            <person name="Sun Y."/>
            <person name="Mei J."/>
            <person name="Sun J."/>
            <person name="Sun Y."/>
        </authorList>
    </citation>
    <scope>NUCLEOTIDE SEQUENCE [LARGE SCALE GENOMIC DNA]</scope>
    <source>
        <strain evidence="3">cv. E1</strain>
        <tissue evidence="2">Leaf</tissue>
    </source>
</reference>